<dbReference type="PANTHER" id="PTHR11985">
    <property type="entry name" value="GLYCEROL-3-PHOSPHATE DEHYDROGENASE"/>
    <property type="match status" value="1"/>
</dbReference>
<evidence type="ECO:0000256" key="3">
    <source>
        <dbReference type="ARBA" id="ARBA00022827"/>
    </source>
</evidence>
<dbReference type="InterPro" id="IPR000447">
    <property type="entry name" value="G3P_DH_FAD-dep"/>
</dbReference>
<feature type="domain" description="Alpha-glycerophosphate oxidase C-terminal" evidence="5">
    <location>
        <begin position="73"/>
        <end position="190"/>
    </location>
</feature>
<dbReference type="KEGG" id="fsl:EJO69_10915"/>
<evidence type="ECO:0000256" key="4">
    <source>
        <dbReference type="ARBA" id="ARBA00023002"/>
    </source>
</evidence>
<dbReference type="EMBL" id="CP034438">
    <property type="protein sequence ID" value="AZN30753.1"/>
    <property type="molecule type" value="Genomic_DNA"/>
</dbReference>
<dbReference type="AlphaFoldDB" id="A0A3Q8WWP0"/>
<dbReference type="Pfam" id="PF16901">
    <property type="entry name" value="DAO_C"/>
    <property type="match status" value="1"/>
</dbReference>
<dbReference type="InterPro" id="IPR031656">
    <property type="entry name" value="DAO_C"/>
</dbReference>
<reference evidence="6 7" key="1">
    <citation type="submission" date="2018-12" db="EMBL/GenBank/DDBJ databases">
        <title>Complete genome sequence of Flaviflexus salsibiostraticola KCTC 33148.</title>
        <authorList>
            <person name="Bae J.-W."/>
        </authorList>
    </citation>
    <scope>NUCLEOTIDE SEQUENCE [LARGE SCALE GENOMIC DNA]</scope>
    <source>
        <strain evidence="6 7">KCTC 33148</strain>
    </source>
</reference>
<keyword evidence="7" id="KW-1185">Reference proteome</keyword>
<keyword evidence="1" id="KW-0285">Flavoprotein</keyword>
<evidence type="ECO:0000313" key="6">
    <source>
        <dbReference type="EMBL" id="AZN30753.1"/>
    </source>
</evidence>
<evidence type="ECO:0000313" key="7">
    <source>
        <dbReference type="Proteomes" id="UP000270021"/>
    </source>
</evidence>
<dbReference type="GO" id="GO:0046168">
    <property type="term" value="P:glycerol-3-phosphate catabolic process"/>
    <property type="evidence" value="ECO:0007669"/>
    <property type="project" value="TreeGrafter"/>
</dbReference>
<evidence type="ECO:0000256" key="2">
    <source>
        <dbReference type="ARBA" id="ARBA00022798"/>
    </source>
</evidence>
<dbReference type="GO" id="GO:0004368">
    <property type="term" value="F:glycerol-3-phosphate dehydrogenase (quinone) activity"/>
    <property type="evidence" value="ECO:0007669"/>
    <property type="project" value="InterPro"/>
</dbReference>
<accession>A0A3Q8WWP0</accession>
<evidence type="ECO:0000259" key="5">
    <source>
        <dbReference type="Pfam" id="PF16901"/>
    </source>
</evidence>
<dbReference type="InterPro" id="IPR038299">
    <property type="entry name" value="DAO_C_sf"/>
</dbReference>
<dbReference type="GO" id="GO:0006071">
    <property type="term" value="P:glycerol metabolic process"/>
    <property type="evidence" value="ECO:0007669"/>
    <property type="project" value="UniProtKB-KW"/>
</dbReference>
<dbReference type="InterPro" id="IPR036188">
    <property type="entry name" value="FAD/NAD-bd_sf"/>
</dbReference>
<dbReference type="Gene3D" id="1.10.8.870">
    <property type="entry name" value="Alpha-glycerophosphate oxidase, cap domain"/>
    <property type="match status" value="1"/>
</dbReference>
<gene>
    <name evidence="6" type="ORF">EJO69_10915</name>
</gene>
<organism evidence="6 7">
    <name type="scientific">Flaviflexus salsibiostraticola</name>
    <dbReference type="NCBI Taxonomy" id="1282737"/>
    <lineage>
        <taxon>Bacteria</taxon>
        <taxon>Bacillati</taxon>
        <taxon>Actinomycetota</taxon>
        <taxon>Actinomycetes</taxon>
        <taxon>Actinomycetales</taxon>
        <taxon>Actinomycetaceae</taxon>
        <taxon>Flaviflexus</taxon>
    </lineage>
</organism>
<dbReference type="PANTHER" id="PTHR11985:SF35">
    <property type="entry name" value="ANAEROBIC GLYCEROL-3-PHOSPHATE DEHYDROGENASE SUBUNIT A"/>
    <property type="match status" value="1"/>
</dbReference>
<dbReference type="Gene3D" id="3.50.50.60">
    <property type="entry name" value="FAD/NAD(P)-binding domain"/>
    <property type="match status" value="1"/>
</dbReference>
<dbReference type="Proteomes" id="UP000270021">
    <property type="component" value="Chromosome"/>
</dbReference>
<keyword evidence="3" id="KW-0274">FAD</keyword>
<evidence type="ECO:0000256" key="1">
    <source>
        <dbReference type="ARBA" id="ARBA00022630"/>
    </source>
</evidence>
<sequence length="207" mass="22730">MVGAWAGLRPLVAPAPGESVGNTSLEHAIVEGPTGMLTISGGKLTSSRLMAKQFVDRAVKKNRFAASTTPRLVPISGANMRQAEATRRSAIRYGVPEGVAAAWVHRYGSNAEKIFSIWQAEADARDVIGPRGLTAAEVRYCVREEMCLTLEDLLIRRTSLFFWDEEGGLGTVDRIAGVMGGELEWDEERKVAEVERYRSTVTAHRFH</sequence>
<dbReference type="OrthoDB" id="9766796at2"/>
<dbReference type="RefSeq" id="WP_126041772.1">
    <property type="nucleotide sequence ID" value="NZ_CP034438.1"/>
</dbReference>
<keyword evidence="4" id="KW-0560">Oxidoreductase</keyword>
<protein>
    <recommendedName>
        <fullName evidence="5">Alpha-glycerophosphate oxidase C-terminal domain-containing protein</fullName>
    </recommendedName>
</protein>
<proteinExistence type="predicted"/>
<keyword evidence="2" id="KW-0319">Glycerol metabolism</keyword>
<name>A0A3Q8WWP0_9ACTO</name>